<dbReference type="HOGENOM" id="CLU_1958678_0_0_10"/>
<evidence type="ECO:0008006" key="4">
    <source>
        <dbReference type="Google" id="ProtNLM"/>
    </source>
</evidence>
<dbReference type="eggNOG" id="ENOG5033NBN">
    <property type="taxonomic scope" value="Bacteria"/>
</dbReference>
<feature type="transmembrane region" description="Helical" evidence="1">
    <location>
        <begin position="103"/>
        <end position="121"/>
    </location>
</feature>
<feature type="transmembrane region" description="Helical" evidence="1">
    <location>
        <begin position="80"/>
        <end position="97"/>
    </location>
</feature>
<accession>F0P062</accession>
<name>F0P062_WEEVC</name>
<evidence type="ECO:0000313" key="2">
    <source>
        <dbReference type="EMBL" id="ADX68422.1"/>
    </source>
</evidence>
<feature type="transmembrane region" description="Helical" evidence="1">
    <location>
        <begin position="53"/>
        <end position="73"/>
    </location>
</feature>
<dbReference type="AlphaFoldDB" id="F0P062"/>
<dbReference type="EMBL" id="CP002455">
    <property type="protein sequence ID" value="ADX68422.1"/>
    <property type="molecule type" value="Genomic_DNA"/>
</dbReference>
<evidence type="ECO:0000313" key="3">
    <source>
        <dbReference type="Proteomes" id="UP000008641"/>
    </source>
</evidence>
<reference evidence="2 3" key="1">
    <citation type="journal article" date="2011" name="Stand. Genomic Sci.">
        <title>Complete genome sequence of Weeksella virosa type strain (9751).</title>
        <authorList>
            <person name="Lang E."/>
            <person name="Teshima H."/>
            <person name="Lucas S."/>
            <person name="Lapidus A."/>
            <person name="Hammon N."/>
            <person name="Deshpande S."/>
            <person name="Nolan M."/>
            <person name="Cheng J.F."/>
            <person name="Pitluck S."/>
            <person name="Liolios K."/>
            <person name="Pagani I."/>
            <person name="Mikhailova N."/>
            <person name="Ivanova N."/>
            <person name="Mavromatis K."/>
            <person name="Pati A."/>
            <person name="Tapia R."/>
            <person name="Han C."/>
            <person name="Goodwin L."/>
            <person name="Chen A."/>
            <person name="Palaniappan K."/>
            <person name="Land M."/>
            <person name="Hauser L."/>
            <person name="Chang Y.J."/>
            <person name="Jeffries C.D."/>
            <person name="Brambilla E.M."/>
            <person name="Kopitz M."/>
            <person name="Rohde M."/>
            <person name="Goker M."/>
            <person name="Tindall B.J."/>
            <person name="Detter J.C."/>
            <person name="Woyke T."/>
            <person name="Bristow J."/>
            <person name="Eisen J.A."/>
            <person name="Markowitz V."/>
            <person name="Hugenholtz P."/>
            <person name="Klenk H.P."/>
            <person name="Kyrpides N.C."/>
        </authorList>
    </citation>
    <scope>NUCLEOTIDE SEQUENCE [LARGE SCALE GENOMIC DNA]</scope>
    <source>
        <strain evidence="3">ATCC 43766 / DSM 16922 / JCM 21250 / NBRC 16016 / NCTC 11634 / CL345/78</strain>
    </source>
</reference>
<organism evidence="2 3">
    <name type="scientific">Weeksella virosa (strain ATCC 43766 / DSM 16922 / JCM 21250 / CCUG 30538 / CDC 9751 / IAM 14551 / NBRC 16016 / NCTC 11634 / CL345/78)</name>
    <dbReference type="NCBI Taxonomy" id="865938"/>
    <lineage>
        <taxon>Bacteria</taxon>
        <taxon>Pseudomonadati</taxon>
        <taxon>Bacteroidota</taxon>
        <taxon>Flavobacteriia</taxon>
        <taxon>Flavobacteriales</taxon>
        <taxon>Weeksellaceae</taxon>
        <taxon>Weeksella</taxon>
    </lineage>
</organism>
<keyword evidence="3" id="KW-1185">Reference proteome</keyword>
<keyword evidence="1" id="KW-0812">Transmembrane</keyword>
<dbReference type="RefSeq" id="WP_013598811.1">
    <property type="nucleotide sequence ID" value="NC_015144.1"/>
</dbReference>
<dbReference type="Proteomes" id="UP000008641">
    <property type="component" value="Chromosome"/>
</dbReference>
<dbReference type="STRING" id="865938.Weevi_1730"/>
<evidence type="ECO:0000256" key="1">
    <source>
        <dbReference type="SAM" id="Phobius"/>
    </source>
</evidence>
<dbReference type="OrthoDB" id="1448102at2"/>
<proteinExistence type="predicted"/>
<dbReference type="KEGG" id="wvi:Weevi_1730"/>
<sequence length="128" mass="15049">MKKQKRTFWFNLLVVIMAILVLSLLYRGIELYRTQDYLFRTFLNNDAPEMPSWYPITTIIFSVISVIGVVLLYFYKKIGVFLLLGSLFIAACLQPEFMPDGTLYTLFSLFFFVGYGLAILYPHWKEFD</sequence>
<protein>
    <recommendedName>
        <fullName evidence="4">DoxX family protein</fullName>
    </recommendedName>
</protein>
<feature type="transmembrane region" description="Helical" evidence="1">
    <location>
        <begin position="7"/>
        <end position="29"/>
    </location>
</feature>
<keyword evidence="1" id="KW-0472">Membrane</keyword>
<gene>
    <name evidence="2" type="ordered locus">Weevi_1730</name>
</gene>
<keyword evidence="1" id="KW-1133">Transmembrane helix</keyword>
<reference evidence="3" key="2">
    <citation type="journal article" date="2011" name="Stand. Genomic Sci.">
        <title>Complete genome sequence of Weeksella virosa type strain (9751T).</title>
        <authorList>
            <person name="Lang E."/>
            <person name="Teshima H."/>
            <person name="Lucas S."/>
            <person name="Lapidus A."/>
            <person name="Hammon N."/>
            <person name="Deshpande S."/>
            <person name="Nolan M."/>
            <person name="Cheng J."/>
            <person name="Pitluck S."/>
            <person name="Liolios K."/>
            <person name="Pagani I."/>
            <person name="Mikhailova N."/>
            <person name="Ivanova N."/>
            <person name="Mavromatis K."/>
            <person name="Pati A."/>
            <person name="Tapia R."/>
            <person name="Han C."/>
            <person name="Goodwin L."/>
            <person name="Chen A."/>
            <person name="Palaniappan K."/>
            <person name="Land M."/>
            <person name="Hauser L."/>
            <person name="Chang Y."/>
            <person name="Jeffries C."/>
            <person name="Brambilla E."/>
            <person name="Kopitz M."/>
            <person name="Rohde M."/>
            <person name="Goker M."/>
            <person name="Tindall B."/>
            <person name="Detter J."/>
            <person name="Woyke T."/>
            <person name="Bristow J."/>
            <person name="Eisen J."/>
            <person name="Markowitz V."/>
            <person name="Hugenholtz P."/>
            <person name="Klenk H."/>
            <person name="Kyrpides N."/>
        </authorList>
    </citation>
    <scope>NUCLEOTIDE SEQUENCE [LARGE SCALE GENOMIC DNA]</scope>
    <source>
        <strain evidence="3">ATCC 43766 / DSM 16922 / JCM 21250 / NBRC 16016 / NCTC 11634 / CL345/78</strain>
    </source>
</reference>